<dbReference type="InterPro" id="IPR000873">
    <property type="entry name" value="AMP-dep_synth/lig_dom"/>
</dbReference>
<dbReference type="InterPro" id="IPR009081">
    <property type="entry name" value="PP-bd_ACP"/>
</dbReference>
<dbReference type="Gene3D" id="3.30.559.10">
    <property type="entry name" value="Chloramphenicol acetyltransferase-like domain"/>
    <property type="match status" value="1"/>
</dbReference>
<proteinExistence type="predicted"/>
<dbReference type="eggNOG" id="COG1020">
    <property type="taxonomic scope" value="Bacteria"/>
</dbReference>
<dbReference type="Proteomes" id="UP000027604">
    <property type="component" value="Chromosome I"/>
</dbReference>
<dbReference type="InterPro" id="IPR025110">
    <property type="entry name" value="AMP-bd_C"/>
</dbReference>
<dbReference type="InterPro" id="IPR023213">
    <property type="entry name" value="CAT-like_dom_sf"/>
</dbReference>
<accession>W0V8W5</accession>
<dbReference type="EMBL" id="HG322949">
    <property type="protein sequence ID" value="CDG83717.1"/>
    <property type="molecule type" value="Genomic_DNA"/>
</dbReference>
<dbReference type="GO" id="GO:0005737">
    <property type="term" value="C:cytoplasm"/>
    <property type="evidence" value="ECO:0007669"/>
    <property type="project" value="TreeGrafter"/>
</dbReference>
<dbReference type="CDD" id="cd05930">
    <property type="entry name" value="A_NRPS"/>
    <property type="match status" value="1"/>
</dbReference>
<name>W0V8W5_9BURK</name>
<dbReference type="Gene3D" id="2.30.38.10">
    <property type="entry name" value="Luciferase, Domain 3"/>
    <property type="match status" value="1"/>
</dbReference>
<keyword evidence="3" id="KW-0597">Phosphoprotein</keyword>
<dbReference type="eggNOG" id="COG3319">
    <property type="taxonomic scope" value="Bacteria"/>
</dbReference>
<dbReference type="HOGENOM" id="CLU_000022_2_13_4"/>
<dbReference type="GO" id="GO:0044550">
    <property type="term" value="P:secondary metabolite biosynthetic process"/>
    <property type="evidence" value="ECO:0007669"/>
    <property type="project" value="TreeGrafter"/>
</dbReference>
<dbReference type="OrthoDB" id="5480912at2"/>
<sequence>MDIPHQDRPAQAAALPLSAAQYGIWLGQQLDPASPAYWTAETVELHGALNAAAFDAALRQAVAECDALHQRYASDGAQVWQTPAAERGWALERLDFSAAAAPFDAAQRWIQADLLQLADLRSGPLFGSALLTLGAARTLWYLRVHHIALDGFGYALLAQRVADLYSANAAGRPAPPPRPGALEPVIAEDRLYQVSAARARDRDFWCARLKDAPAPVLLAPARPVAHGVRRLRHTLPAASLAAWQAAAGAAGVDWSAWLIAAIAAWLQRQTGAGAVTLGLPVMGRLGSVSLGVPCMAMNIVPLHVPIGRDTGLGRLAQQVAADMRALRPHQRYRYEHLKHDLGLGDGSRRLFGAVVNLMPFDRPLVFGALAALAHPVSAGPVEDLSIVVAPGPDGVRLDFDANPDAYDSATLATLHAGLLATLALLADPAHDAAAPLMPDAAAPALLAGARLAQPPEAVLDALRRHAAETPQRLAVQQDGATLTYAELLLRVRQLAAQLRERGVRPDSRVVLLLPRAPETVAALLAILWAGAGYVPLDPDGPPLRIAAVLEDARPQLVLTLRRHAAKAGAGLALLCLDDDAAAVPAPMQEPVAVAADALAYVIYTSGSTGRPNGVMIGRDALAHFVAGATLRYQMSAQDRVLQFAPLHFDASVEEIFVSLCNGASLILRNDAMLESLPRFLQACARLHISVLDLPTAFWHELAFCISRHEAALPDSVRLLIIGGEAALAERVARWRGAVAPHVVLLNTYGPTEATVICTTARLAGPQALAFDGDAVPIGQPLPGVAVAVVDASLRPVGFGVEGELCLLGGALARGYLGRVALTAQRFVQLELAGEAGGARRAYRTGDRVLLGHDGQLRYLGRLDDELKLSGHRVDPLEIEAALLQYPGMREAAVVAQALADGGKRLLACLVADAALPAPEPAELRAFLAERLAAAALPAAYLALPQLPRNANGKIDRKALAALPLDAAHQAPQPDGPASPLEQAVMAVWRDVLGVGALRRSDDFFALGGKSLQVIQAANRLGIALQREVAVSALFRHRTVAGLAQALGALDGHAPPPAAAEAGAEFAPLLTIQRGAGPALFCVHPAEGLAWCYLGLTMQLPDTPIYGLQAQGISGALPASVERQVVTCLALLRGAQPHGPYHLLGWSSGGGIAHALAVRLQAAGEQVGMLAMMDAYPSDIWHGKPLPQRRDALLTLLDVIGASPLDADGQPLPEQAMLARFQQPDSTLAAAGQARIARLLDSALHGMLQYRELQHRPYHGDLLFFHAARRAPDAPDWLGWRPYVHGRMERVDIDSTHIGMSRPAPLAHIGRELARRLSLQSMTKQDDEETRP</sequence>
<dbReference type="GO" id="GO:0031177">
    <property type="term" value="F:phosphopantetheine binding"/>
    <property type="evidence" value="ECO:0007669"/>
    <property type="project" value="InterPro"/>
</dbReference>
<dbReference type="PANTHER" id="PTHR45527:SF1">
    <property type="entry name" value="FATTY ACID SYNTHASE"/>
    <property type="match status" value="1"/>
</dbReference>
<dbReference type="Gene3D" id="3.30.300.30">
    <property type="match status" value="1"/>
</dbReference>
<dbReference type="PATRIC" id="fig|1349767.4.peg.4902"/>
<dbReference type="SUPFAM" id="SSF53474">
    <property type="entry name" value="alpha/beta-Hydrolases"/>
    <property type="match status" value="1"/>
</dbReference>
<evidence type="ECO:0000256" key="2">
    <source>
        <dbReference type="ARBA" id="ARBA00022450"/>
    </source>
</evidence>
<gene>
    <name evidence="5" type="ORF">GJA_3091</name>
</gene>
<dbReference type="Pfam" id="PF00550">
    <property type="entry name" value="PP-binding"/>
    <property type="match status" value="1"/>
</dbReference>
<evidence type="ECO:0000256" key="1">
    <source>
        <dbReference type="ARBA" id="ARBA00001957"/>
    </source>
</evidence>
<keyword evidence="2" id="KW-0596">Phosphopantetheine</keyword>
<dbReference type="SUPFAM" id="SSF52777">
    <property type="entry name" value="CoA-dependent acyltransferases"/>
    <property type="match status" value="2"/>
</dbReference>
<organism evidence="5 6">
    <name type="scientific">Janthinobacterium agaricidamnosum NBRC 102515 = DSM 9628</name>
    <dbReference type="NCBI Taxonomy" id="1349767"/>
    <lineage>
        <taxon>Bacteria</taxon>
        <taxon>Pseudomonadati</taxon>
        <taxon>Pseudomonadota</taxon>
        <taxon>Betaproteobacteria</taxon>
        <taxon>Burkholderiales</taxon>
        <taxon>Oxalobacteraceae</taxon>
        <taxon>Janthinobacterium</taxon>
    </lineage>
</organism>
<dbReference type="PROSITE" id="PS50075">
    <property type="entry name" value="CARRIER"/>
    <property type="match status" value="1"/>
</dbReference>
<keyword evidence="6" id="KW-1185">Reference proteome</keyword>
<dbReference type="PANTHER" id="PTHR45527">
    <property type="entry name" value="NONRIBOSOMAL PEPTIDE SYNTHETASE"/>
    <property type="match status" value="1"/>
</dbReference>
<protein>
    <submittedName>
        <fullName evidence="5">Amino acid adenylation domain protein</fullName>
    </submittedName>
</protein>
<dbReference type="SUPFAM" id="SSF47336">
    <property type="entry name" value="ACP-like"/>
    <property type="match status" value="1"/>
</dbReference>
<dbReference type="Gene3D" id="3.40.50.1820">
    <property type="entry name" value="alpha/beta hydrolase"/>
    <property type="match status" value="1"/>
</dbReference>
<dbReference type="SMART" id="SM00823">
    <property type="entry name" value="PKS_PP"/>
    <property type="match status" value="1"/>
</dbReference>
<dbReference type="Pfam" id="PF00668">
    <property type="entry name" value="Condensation"/>
    <property type="match status" value="1"/>
</dbReference>
<evidence type="ECO:0000256" key="3">
    <source>
        <dbReference type="ARBA" id="ARBA00022553"/>
    </source>
</evidence>
<dbReference type="InterPro" id="IPR001242">
    <property type="entry name" value="Condensation_dom"/>
</dbReference>
<evidence type="ECO:0000313" key="6">
    <source>
        <dbReference type="Proteomes" id="UP000027604"/>
    </source>
</evidence>
<dbReference type="RefSeq" id="WP_038493295.1">
    <property type="nucleotide sequence ID" value="NZ_BCTH01000096.1"/>
</dbReference>
<dbReference type="Pfam" id="PF00501">
    <property type="entry name" value="AMP-binding"/>
    <property type="match status" value="1"/>
</dbReference>
<dbReference type="Gene3D" id="3.40.50.980">
    <property type="match status" value="2"/>
</dbReference>
<dbReference type="InterPro" id="IPR001031">
    <property type="entry name" value="Thioesterase"/>
</dbReference>
<dbReference type="STRING" id="1349767.GJA_3091"/>
<dbReference type="InterPro" id="IPR029058">
    <property type="entry name" value="AB_hydrolase_fold"/>
</dbReference>
<dbReference type="Gene3D" id="3.30.559.30">
    <property type="entry name" value="Nonribosomal peptide synthetase, condensation domain"/>
    <property type="match status" value="1"/>
</dbReference>
<evidence type="ECO:0000259" key="4">
    <source>
        <dbReference type="PROSITE" id="PS50075"/>
    </source>
</evidence>
<dbReference type="FunFam" id="3.40.50.980:FF:000001">
    <property type="entry name" value="Non-ribosomal peptide synthetase"/>
    <property type="match status" value="1"/>
</dbReference>
<dbReference type="KEGG" id="jag:GJA_3091"/>
<dbReference type="PROSITE" id="PS00012">
    <property type="entry name" value="PHOSPHOPANTETHEINE"/>
    <property type="match status" value="1"/>
</dbReference>
<dbReference type="InterPro" id="IPR045851">
    <property type="entry name" value="AMP-bd_C_sf"/>
</dbReference>
<dbReference type="FunFam" id="3.40.50.12780:FF:000012">
    <property type="entry name" value="Non-ribosomal peptide synthetase"/>
    <property type="match status" value="1"/>
</dbReference>
<dbReference type="SUPFAM" id="SSF56801">
    <property type="entry name" value="Acetyl-CoA synthetase-like"/>
    <property type="match status" value="1"/>
</dbReference>
<dbReference type="Pfam" id="PF13193">
    <property type="entry name" value="AMP-binding_C"/>
    <property type="match status" value="1"/>
</dbReference>
<feature type="domain" description="Carrier" evidence="4">
    <location>
        <begin position="975"/>
        <end position="1050"/>
    </location>
</feature>
<dbReference type="GO" id="GO:0043041">
    <property type="term" value="P:amino acid activation for nonribosomal peptide biosynthetic process"/>
    <property type="evidence" value="ECO:0007669"/>
    <property type="project" value="TreeGrafter"/>
</dbReference>
<evidence type="ECO:0000313" key="5">
    <source>
        <dbReference type="EMBL" id="CDG83717.1"/>
    </source>
</evidence>
<dbReference type="InterPro" id="IPR006162">
    <property type="entry name" value="Ppantetheine_attach_site"/>
</dbReference>
<dbReference type="InterPro" id="IPR020806">
    <property type="entry name" value="PKS_PP-bd"/>
</dbReference>
<dbReference type="GO" id="GO:0003824">
    <property type="term" value="F:catalytic activity"/>
    <property type="evidence" value="ECO:0007669"/>
    <property type="project" value="InterPro"/>
</dbReference>
<reference evidence="5 6" key="1">
    <citation type="journal article" date="2015" name="Genome Announc.">
        <title>Genome Sequence of Mushroom Soft-Rot Pathogen Janthinobacterium agaricidamnosum.</title>
        <authorList>
            <person name="Graupner K."/>
            <person name="Lackner G."/>
            <person name="Hertweck C."/>
        </authorList>
    </citation>
    <scope>NUCLEOTIDE SEQUENCE [LARGE SCALE GENOMIC DNA]</scope>
    <source>
        <strain evidence="6">NBRC 102515 / DSM 9628</strain>
    </source>
</reference>
<dbReference type="Pfam" id="PF00975">
    <property type="entry name" value="Thioesterase"/>
    <property type="match status" value="1"/>
</dbReference>
<dbReference type="InterPro" id="IPR036736">
    <property type="entry name" value="ACP-like_sf"/>
</dbReference>
<dbReference type="InterPro" id="IPR010071">
    <property type="entry name" value="AA_adenyl_dom"/>
</dbReference>
<comment type="cofactor">
    <cofactor evidence="1">
        <name>pantetheine 4'-phosphate</name>
        <dbReference type="ChEBI" id="CHEBI:47942"/>
    </cofactor>
</comment>
<dbReference type="NCBIfam" id="TIGR01733">
    <property type="entry name" value="AA-adenyl-dom"/>
    <property type="match status" value="1"/>
</dbReference>